<dbReference type="EMBL" id="JACYHB010000002">
    <property type="protein sequence ID" value="MBD8078139.1"/>
    <property type="molecule type" value="Genomic_DNA"/>
</dbReference>
<feature type="chain" id="PRO_5039154232" evidence="2">
    <location>
        <begin position="30"/>
        <end position="603"/>
    </location>
</feature>
<dbReference type="Proteomes" id="UP000610846">
    <property type="component" value="Unassembled WGS sequence"/>
</dbReference>
<name>A0A927G7T5_9MICO</name>
<dbReference type="Gene3D" id="3.90.76.10">
    <property type="entry name" value="Dipeptide-binding Protein, Domain 1"/>
    <property type="match status" value="1"/>
</dbReference>
<dbReference type="CDD" id="cd08501">
    <property type="entry name" value="PBP2_Lpqw"/>
    <property type="match status" value="1"/>
</dbReference>
<reference evidence="4" key="2">
    <citation type="submission" date="2020-09" db="EMBL/GenBank/DDBJ databases">
        <authorList>
            <person name="Yu Y."/>
        </authorList>
    </citation>
    <scope>NUCLEOTIDE SEQUENCE</scope>
    <source>
        <strain evidence="4">KCTC 49039</strain>
    </source>
</reference>
<dbReference type="InterPro" id="IPR039424">
    <property type="entry name" value="SBP_5"/>
</dbReference>
<sequence>MKIRRMSAAVAVAATGALLFSACSSPASNDDDDNASETTPSAAEIDESDPCKQDSGVTETQDGNVSYSVGEDEFLGYNTFTPETYSTYNSVVTERILGAFTYFGTDGTICQDESFGTYEVTSEDPLQVTYTIADDAVWSDGTPVTNADFILDWAAQAIPTEDDEATPLFNHVSGLTYGEYVPDGPQGDPDGKEFVLDYPVVYADWEILVAAPMPAHVAAEQAGMTTEEMATAIRDRDYTALEPLAEFWNTGWLSPTPGELPDPALVPSSGPYAFKENGWTAGQSLTLTANEEFWGTPAATKEMTFRFTAADTHVQALQNGDLDVIQPQATVDTLGQLEAIGESVTVLTGPTLTWEHLDYNFREGNVFADSLELREAFAMCVPRQKIVDNLITPIDPEAVVMNAREVFPFQDNYDEVVEASYDGRYDEVDIDGAKAKIEEAGVDTPVTVRIGYSAPNPRRSDEVALIKSSCDEAGFEIQDVGSEDFFDKTLPNGDYEIALFAWAGSGQKASGQNIYATGQPQNYGEYSDATVDEAWDTLASTIDESVQLEQVKVIEKGLWDTLYGIPLFAHPGVVGYNTNLQNVRDTATQSQVVWNSEQWYRAS</sequence>
<dbReference type="Gene3D" id="3.40.190.10">
    <property type="entry name" value="Periplasmic binding protein-like II"/>
    <property type="match status" value="1"/>
</dbReference>
<gene>
    <name evidence="4" type="ORF">IF651_03580</name>
</gene>
<evidence type="ECO:0000256" key="1">
    <source>
        <dbReference type="SAM" id="MobiDB-lite"/>
    </source>
</evidence>
<accession>A0A927G7T5</accession>
<proteinExistence type="predicted"/>
<feature type="domain" description="Solute-binding protein family 5" evidence="3">
    <location>
        <begin position="121"/>
        <end position="511"/>
    </location>
</feature>
<feature type="signal peptide" evidence="2">
    <location>
        <begin position="1"/>
        <end position="29"/>
    </location>
</feature>
<dbReference type="GO" id="GO:1904680">
    <property type="term" value="F:peptide transmembrane transporter activity"/>
    <property type="evidence" value="ECO:0007669"/>
    <property type="project" value="TreeGrafter"/>
</dbReference>
<evidence type="ECO:0000313" key="4">
    <source>
        <dbReference type="EMBL" id="MBD8078139.1"/>
    </source>
</evidence>
<evidence type="ECO:0000259" key="3">
    <source>
        <dbReference type="Pfam" id="PF00496"/>
    </source>
</evidence>
<dbReference type="GO" id="GO:0015833">
    <property type="term" value="P:peptide transport"/>
    <property type="evidence" value="ECO:0007669"/>
    <property type="project" value="TreeGrafter"/>
</dbReference>
<reference evidence="4" key="1">
    <citation type="journal article" date="2018" name="Curr. Microbiol.">
        <title>Cellulosimicrobium arenosum sp. nov., Isolated from Marine Sediment Sand.</title>
        <authorList>
            <person name="Oh M."/>
            <person name="Kim J.H."/>
            <person name="Yoon J.H."/>
            <person name="Schumann P."/>
            <person name="Kim W."/>
        </authorList>
    </citation>
    <scope>NUCLEOTIDE SEQUENCE</scope>
    <source>
        <strain evidence="4">KCTC 49039</strain>
    </source>
</reference>
<dbReference type="RefSeq" id="WP_191827712.1">
    <property type="nucleotide sequence ID" value="NZ_JACYHB010000002.1"/>
</dbReference>
<dbReference type="PROSITE" id="PS51257">
    <property type="entry name" value="PROKAR_LIPOPROTEIN"/>
    <property type="match status" value="1"/>
</dbReference>
<keyword evidence="5" id="KW-1185">Reference proteome</keyword>
<evidence type="ECO:0000313" key="5">
    <source>
        <dbReference type="Proteomes" id="UP000610846"/>
    </source>
</evidence>
<dbReference type="PANTHER" id="PTHR30290:SF65">
    <property type="entry name" value="MONOACYL PHOSPHATIDYLINOSITOL TETRAMANNOSIDE-BINDING PROTEIN LPQW-RELATED"/>
    <property type="match status" value="1"/>
</dbReference>
<dbReference type="SUPFAM" id="SSF53850">
    <property type="entry name" value="Periplasmic binding protein-like II"/>
    <property type="match status" value="1"/>
</dbReference>
<comment type="caution">
    <text evidence="4">The sequence shown here is derived from an EMBL/GenBank/DDBJ whole genome shotgun (WGS) entry which is preliminary data.</text>
</comment>
<protein>
    <submittedName>
        <fullName evidence="4">ABC transporter family substrate-binding protein</fullName>
    </submittedName>
</protein>
<dbReference type="Gene3D" id="3.10.105.10">
    <property type="entry name" value="Dipeptide-binding Protein, Domain 3"/>
    <property type="match status" value="1"/>
</dbReference>
<feature type="region of interest" description="Disordered" evidence="1">
    <location>
        <begin position="26"/>
        <end position="65"/>
    </location>
</feature>
<dbReference type="AlphaFoldDB" id="A0A927G7T5"/>
<evidence type="ECO:0000256" key="2">
    <source>
        <dbReference type="SAM" id="SignalP"/>
    </source>
</evidence>
<keyword evidence="2" id="KW-0732">Signal</keyword>
<organism evidence="4 5">
    <name type="scientific">Cellulosimicrobium arenosum</name>
    <dbReference type="NCBI Taxonomy" id="2708133"/>
    <lineage>
        <taxon>Bacteria</taxon>
        <taxon>Bacillati</taxon>
        <taxon>Actinomycetota</taxon>
        <taxon>Actinomycetes</taxon>
        <taxon>Micrococcales</taxon>
        <taxon>Promicromonosporaceae</taxon>
        <taxon>Cellulosimicrobium</taxon>
    </lineage>
</organism>
<feature type="compositionally biased region" description="Polar residues" evidence="1">
    <location>
        <begin position="55"/>
        <end position="65"/>
    </location>
</feature>
<dbReference type="InterPro" id="IPR000914">
    <property type="entry name" value="SBP_5_dom"/>
</dbReference>
<dbReference type="PANTHER" id="PTHR30290">
    <property type="entry name" value="PERIPLASMIC BINDING COMPONENT OF ABC TRANSPORTER"/>
    <property type="match status" value="1"/>
</dbReference>
<dbReference type="Pfam" id="PF00496">
    <property type="entry name" value="SBP_bac_5"/>
    <property type="match status" value="1"/>
</dbReference>